<dbReference type="AlphaFoldDB" id="A0AAV1CX42"/>
<dbReference type="PANTHER" id="PTHR43327:SF10">
    <property type="entry name" value="STOMATIN-LIKE PROTEIN 2, MITOCHONDRIAL"/>
    <property type="match status" value="1"/>
</dbReference>
<dbReference type="GO" id="GO:0016020">
    <property type="term" value="C:membrane"/>
    <property type="evidence" value="ECO:0007669"/>
    <property type="project" value="InterPro"/>
</dbReference>
<dbReference type="SMART" id="SM00244">
    <property type="entry name" value="PHB"/>
    <property type="match status" value="1"/>
</dbReference>
<accession>A0AAV1CX42</accession>
<dbReference type="InterPro" id="IPR001972">
    <property type="entry name" value="Stomatin_HflK_fam"/>
</dbReference>
<dbReference type="InterPro" id="IPR036013">
    <property type="entry name" value="Band_7/SPFH_dom_sf"/>
</dbReference>
<evidence type="ECO:0000259" key="1">
    <source>
        <dbReference type="SMART" id="SM00244"/>
    </source>
</evidence>
<dbReference type="InterPro" id="IPR050710">
    <property type="entry name" value="Band7/mec-2_domain"/>
</dbReference>
<dbReference type="GO" id="GO:0005739">
    <property type="term" value="C:mitochondrion"/>
    <property type="evidence" value="ECO:0007669"/>
    <property type="project" value="TreeGrafter"/>
</dbReference>
<dbReference type="PRINTS" id="PR00721">
    <property type="entry name" value="STOMATIN"/>
</dbReference>
<evidence type="ECO:0000313" key="2">
    <source>
        <dbReference type="EMBL" id="CAI9100271.1"/>
    </source>
</evidence>
<dbReference type="SUPFAM" id="SSF117892">
    <property type="entry name" value="Band 7/SPFH domain"/>
    <property type="match status" value="1"/>
</dbReference>
<dbReference type="Gene3D" id="3.30.479.30">
    <property type="entry name" value="Band 7 domain"/>
    <property type="match status" value="1"/>
</dbReference>
<dbReference type="InterPro" id="IPR001107">
    <property type="entry name" value="Band_7"/>
</dbReference>
<dbReference type="EMBL" id="OX459120">
    <property type="protein sequence ID" value="CAI9100271.1"/>
    <property type="molecule type" value="Genomic_DNA"/>
</dbReference>
<name>A0AAV1CX42_OLDCO</name>
<protein>
    <submittedName>
        <fullName evidence="2">OLC1v1037235C1</fullName>
    </submittedName>
</protein>
<sequence length="264" mass="29906">MNLKETVLVELGKPDVVVVSINGDGFEKKFDATLPRNWGIHVVPHRQAYIVERFGKYVKTLTRGVHVSIPFIDRVAHVHSLKLEAIPFRSKQAVTKDNTDVYVDCRLYVKVVDPKLASYAVEGAIPSLIQLVRAMVHDELGKITLRQLFRGKHTISKNIVIDLNEAVKNWGLHCPTFEIEEVNIAKADKTDLYKQEYYEELKRRLRILETEGEVHTVALLAKYKEEGIQMVANTFKRLMEVALKMAKGDNAKEGVLAGGSIMKK</sequence>
<gene>
    <name evidence="2" type="ORF">OLC1_LOCUS10142</name>
</gene>
<evidence type="ECO:0000313" key="3">
    <source>
        <dbReference type="Proteomes" id="UP001161247"/>
    </source>
</evidence>
<dbReference type="Pfam" id="PF01145">
    <property type="entry name" value="Band_7"/>
    <property type="match status" value="1"/>
</dbReference>
<dbReference type="PANTHER" id="PTHR43327">
    <property type="entry name" value="STOMATIN-LIKE PROTEIN 2, MITOCHONDRIAL"/>
    <property type="match status" value="1"/>
</dbReference>
<dbReference type="GO" id="GO:0007005">
    <property type="term" value="P:mitochondrion organization"/>
    <property type="evidence" value="ECO:0007669"/>
    <property type="project" value="TreeGrafter"/>
</dbReference>
<keyword evidence="3" id="KW-1185">Reference proteome</keyword>
<organism evidence="2 3">
    <name type="scientific">Oldenlandia corymbosa var. corymbosa</name>
    <dbReference type="NCBI Taxonomy" id="529605"/>
    <lineage>
        <taxon>Eukaryota</taxon>
        <taxon>Viridiplantae</taxon>
        <taxon>Streptophyta</taxon>
        <taxon>Embryophyta</taxon>
        <taxon>Tracheophyta</taxon>
        <taxon>Spermatophyta</taxon>
        <taxon>Magnoliopsida</taxon>
        <taxon>eudicotyledons</taxon>
        <taxon>Gunneridae</taxon>
        <taxon>Pentapetalae</taxon>
        <taxon>asterids</taxon>
        <taxon>lamiids</taxon>
        <taxon>Gentianales</taxon>
        <taxon>Rubiaceae</taxon>
        <taxon>Rubioideae</taxon>
        <taxon>Spermacoceae</taxon>
        <taxon>Hedyotis-Oldenlandia complex</taxon>
        <taxon>Oldenlandia</taxon>
    </lineage>
</organism>
<dbReference type="Proteomes" id="UP001161247">
    <property type="component" value="Chromosome 3"/>
</dbReference>
<proteinExistence type="predicted"/>
<reference evidence="2" key="1">
    <citation type="submission" date="2023-03" db="EMBL/GenBank/DDBJ databases">
        <authorList>
            <person name="Julca I."/>
        </authorList>
    </citation>
    <scope>NUCLEOTIDE SEQUENCE</scope>
</reference>
<feature type="domain" description="Band 7" evidence="1">
    <location>
        <begin position="38"/>
        <end position="196"/>
    </location>
</feature>